<keyword evidence="2" id="KW-0472">Membrane</keyword>
<dbReference type="Proteomes" id="UP001194468">
    <property type="component" value="Unassembled WGS sequence"/>
</dbReference>
<name>A0AAD4BD52_BOLED</name>
<evidence type="ECO:0000313" key="4">
    <source>
        <dbReference type="Proteomes" id="UP001194468"/>
    </source>
</evidence>
<feature type="region of interest" description="Disordered" evidence="1">
    <location>
        <begin position="1"/>
        <end position="29"/>
    </location>
</feature>
<gene>
    <name evidence="3" type="ORF">L210DRAFT_2323324</name>
</gene>
<organism evidence="3 4">
    <name type="scientific">Boletus edulis BED1</name>
    <dbReference type="NCBI Taxonomy" id="1328754"/>
    <lineage>
        <taxon>Eukaryota</taxon>
        <taxon>Fungi</taxon>
        <taxon>Dikarya</taxon>
        <taxon>Basidiomycota</taxon>
        <taxon>Agaricomycotina</taxon>
        <taxon>Agaricomycetes</taxon>
        <taxon>Agaricomycetidae</taxon>
        <taxon>Boletales</taxon>
        <taxon>Boletineae</taxon>
        <taxon>Boletaceae</taxon>
        <taxon>Boletoideae</taxon>
        <taxon>Boletus</taxon>
    </lineage>
</organism>
<reference evidence="3" key="1">
    <citation type="submission" date="2019-10" db="EMBL/GenBank/DDBJ databases">
        <authorList>
            <consortium name="DOE Joint Genome Institute"/>
            <person name="Kuo A."/>
            <person name="Miyauchi S."/>
            <person name="Kiss E."/>
            <person name="Drula E."/>
            <person name="Kohler A."/>
            <person name="Sanchez-Garcia M."/>
            <person name="Andreopoulos B."/>
            <person name="Barry K.W."/>
            <person name="Bonito G."/>
            <person name="Buee M."/>
            <person name="Carver A."/>
            <person name="Chen C."/>
            <person name="Cichocki N."/>
            <person name="Clum A."/>
            <person name="Culley D."/>
            <person name="Crous P.W."/>
            <person name="Fauchery L."/>
            <person name="Girlanda M."/>
            <person name="Hayes R."/>
            <person name="Keri Z."/>
            <person name="LaButti K."/>
            <person name="Lipzen A."/>
            <person name="Lombard V."/>
            <person name="Magnuson J."/>
            <person name="Maillard F."/>
            <person name="Morin E."/>
            <person name="Murat C."/>
            <person name="Nolan M."/>
            <person name="Ohm R."/>
            <person name="Pangilinan J."/>
            <person name="Pereira M."/>
            <person name="Perotto S."/>
            <person name="Peter M."/>
            <person name="Riley R."/>
            <person name="Sitrit Y."/>
            <person name="Stielow B."/>
            <person name="Szollosi G."/>
            <person name="Zifcakova L."/>
            <person name="Stursova M."/>
            <person name="Spatafora J.W."/>
            <person name="Tedersoo L."/>
            <person name="Vaario L.-M."/>
            <person name="Yamada A."/>
            <person name="Yan M."/>
            <person name="Wang P."/>
            <person name="Xu J."/>
            <person name="Bruns T."/>
            <person name="Baldrian P."/>
            <person name="Vilgalys R."/>
            <person name="Henrissat B."/>
            <person name="Grigoriev I.V."/>
            <person name="Hibbett D."/>
            <person name="Nagy L.G."/>
            <person name="Martin F.M."/>
        </authorList>
    </citation>
    <scope>NUCLEOTIDE SEQUENCE</scope>
    <source>
        <strain evidence="3">BED1</strain>
    </source>
</reference>
<feature type="transmembrane region" description="Helical" evidence="2">
    <location>
        <begin position="70"/>
        <end position="93"/>
    </location>
</feature>
<evidence type="ECO:0000256" key="1">
    <source>
        <dbReference type="SAM" id="MobiDB-lite"/>
    </source>
</evidence>
<comment type="caution">
    <text evidence="3">The sequence shown here is derived from an EMBL/GenBank/DDBJ whole genome shotgun (WGS) entry which is preliminary data.</text>
</comment>
<evidence type="ECO:0000256" key="2">
    <source>
        <dbReference type="SAM" id="Phobius"/>
    </source>
</evidence>
<proteinExistence type="predicted"/>
<keyword evidence="4" id="KW-1185">Reference proteome</keyword>
<keyword evidence="2" id="KW-0812">Transmembrane</keyword>
<evidence type="ECO:0000313" key="3">
    <source>
        <dbReference type="EMBL" id="KAF8419381.1"/>
    </source>
</evidence>
<dbReference type="AlphaFoldDB" id="A0AAD4BD52"/>
<keyword evidence="2" id="KW-1133">Transmembrane helix</keyword>
<accession>A0AAD4BD52</accession>
<dbReference type="EMBL" id="WHUW01000177">
    <property type="protein sequence ID" value="KAF8419381.1"/>
    <property type="molecule type" value="Genomic_DNA"/>
</dbReference>
<reference evidence="3" key="2">
    <citation type="journal article" date="2020" name="Nat. Commun.">
        <title>Large-scale genome sequencing of mycorrhizal fungi provides insights into the early evolution of symbiotic traits.</title>
        <authorList>
            <person name="Miyauchi S."/>
            <person name="Kiss E."/>
            <person name="Kuo A."/>
            <person name="Drula E."/>
            <person name="Kohler A."/>
            <person name="Sanchez-Garcia M."/>
            <person name="Morin E."/>
            <person name="Andreopoulos B."/>
            <person name="Barry K.W."/>
            <person name="Bonito G."/>
            <person name="Buee M."/>
            <person name="Carver A."/>
            <person name="Chen C."/>
            <person name="Cichocki N."/>
            <person name="Clum A."/>
            <person name="Culley D."/>
            <person name="Crous P.W."/>
            <person name="Fauchery L."/>
            <person name="Girlanda M."/>
            <person name="Hayes R.D."/>
            <person name="Keri Z."/>
            <person name="LaButti K."/>
            <person name="Lipzen A."/>
            <person name="Lombard V."/>
            <person name="Magnuson J."/>
            <person name="Maillard F."/>
            <person name="Murat C."/>
            <person name="Nolan M."/>
            <person name="Ohm R.A."/>
            <person name="Pangilinan J."/>
            <person name="Pereira M.F."/>
            <person name="Perotto S."/>
            <person name="Peter M."/>
            <person name="Pfister S."/>
            <person name="Riley R."/>
            <person name="Sitrit Y."/>
            <person name="Stielow J.B."/>
            <person name="Szollosi G."/>
            <person name="Zifcakova L."/>
            <person name="Stursova M."/>
            <person name="Spatafora J.W."/>
            <person name="Tedersoo L."/>
            <person name="Vaario L.M."/>
            <person name="Yamada A."/>
            <person name="Yan M."/>
            <person name="Wang P."/>
            <person name="Xu J."/>
            <person name="Bruns T."/>
            <person name="Baldrian P."/>
            <person name="Vilgalys R."/>
            <person name="Dunand C."/>
            <person name="Henrissat B."/>
            <person name="Grigoriev I.V."/>
            <person name="Hibbett D."/>
            <person name="Nagy L.G."/>
            <person name="Martin F.M."/>
        </authorList>
    </citation>
    <scope>NUCLEOTIDE SEQUENCE</scope>
    <source>
        <strain evidence="3">BED1</strain>
    </source>
</reference>
<protein>
    <submittedName>
        <fullName evidence="3">Uncharacterized protein</fullName>
    </submittedName>
</protein>
<sequence>MVSSTVGNAMGGSKSCWKRRTGRSRRVRHPKSKKCVVLCSNIDPNNPTPVPVAQKLTYGTPPQTLSEVRAAFAGSLAALWLVLAATSGARFLVSLFMRSLPLSNTLDQDWVLKNEKVDPSV</sequence>
<feature type="compositionally biased region" description="Basic residues" evidence="1">
    <location>
        <begin position="16"/>
        <end position="29"/>
    </location>
</feature>